<name>A0A2G4U3W5_YERBE</name>
<evidence type="ECO:0008006" key="4">
    <source>
        <dbReference type="Google" id="ProtNLM"/>
    </source>
</evidence>
<reference evidence="2 3" key="1">
    <citation type="submission" date="2017-10" db="EMBL/GenBank/DDBJ databases">
        <authorList>
            <person name="Banno H."/>
            <person name="Chua N.-H."/>
        </authorList>
    </citation>
    <scope>NUCLEOTIDE SEQUENCE [LARGE SCALE GENOMIC DNA]</scope>
    <source>
        <strain evidence="2 3">SCPM-O-B-7607</strain>
    </source>
</reference>
<keyword evidence="1" id="KW-1133">Transmembrane helix</keyword>
<gene>
    <name evidence="2" type="ORF">CS533_08765</name>
</gene>
<proteinExistence type="predicted"/>
<comment type="caution">
    <text evidence="2">The sequence shown here is derived from an EMBL/GenBank/DDBJ whole genome shotgun (WGS) entry which is preliminary data.</text>
</comment>
<organism evidence="2 3">
    <name type="scientific">Yersinia bercovieri</name>
    <dbReference type="NCBI Taxonomy" id="634"/>
    <lineage>
        <taxon>Bacteria</taxon>
        <taxon>Pseudomonadati</taxon>
        <taxon>Pseudomonadota</taxon>
        <taxon>Gammaproteobacteria</taxon>
        <taxon>Enterobacterales</taxon>
        <taxon>Yersiniaceae</taxon>
        <taxon>Yersinia</taxon>
    </lineage>
</organism>
<feature type="transmembrane region" description="Helical" evidence="1">
    <location>
        <begin position="15"/>
        <end position="36"/>
    </location>
</feature>
<dbReference type="EMBL" id="PEHN01000006">
    <property type="protein sequence ID" value="PHZ27939.1"/>
    <property type="molecule type" value="Genomic_DNA"/>
</dbReference>
<keyword evidence="1" id="KW-0812">Transmembrane</keyword>
<evidence type="ECO:0000313" key="3">
    <source>
        <dbReference type="Proteomes" id="UP000229378"/>
    </source>
</evidence>
<protein>
    <recommendedName>
        <fullName evidence="4">General secretion pathway protein GspM</fullName>
    </recommendedName>
</protein>
<dbReference type="Proteomes" id="UP000229378">
    <property type="component" value="Unassembled WGS sequence"/>
</dbReference>
<evidence type="ECO:0000313" key="2">
    <source>
        <dbReference type="EMBL" id="PHZ27939.1"/>
    </source>
</evidence>
<keyword evidence="1" id="KW-0472">Membrane</keyword>
<sequence length="166" mass="18877">MNWIILFISSIKNRLAVFSLLFMLIATVFYLITLVLDSVLLTQKNDWLASKITYYSFVTEKLKMRKTPKVWNNHGSNEGVDNEVTDLLIEDDTVFNISMLDDGSILIDIKNVSFSRLLDVVLILSYYQDVEINNINIYRANSDANSDDSGDLLSGIICIKHLSKGM</sequence>
<accession>A0A2G4U3W5</accession>
<dbReference type="RefSeq" id="WP_032897277.1">
    <property type="nucleotide sequence ID" value="NZ_JAJAVX010000007.1"/>
</dbReference>
<dbReference type="AlphaFoldDB" id="A0A2G4U3W5"/>
<evidence type="ECO:0000256" key="1">
    <source>
        <dbReference type="SAM" id="Phobius"/>
    </source>
</evidence>